<name>A0A0M3V6M2_9NOSO</name>
<evidence type="ECO:0000313" key="2">
    <source>
        <dbReference type="Proteomes" id="UP000062645"/>
    </source>
</evidence>
<dbReference type="RefSeq" id="WP_062297085.1">
    <property type="nucleotide sequence ID" value="NZ_CP012036.1"/>
</dbReference>
<evidence type="ECO:0000313" key="1">
    <source>
        <dbReference type="EMBL" id="ALF55687.1"/>
    </source>
</evidence>
<dbReference type="KEGG" id="npz:ACX27_27095"/>
<protein>
    <submittedName>
        <fullName evidence="1">Uncharacterized protein</fullName>
    </submittedName>
</protein>
<dbReference type="Proteomes" id="UP000062645">
    <property type="component" value="Chromosome"/>
</dbReference>
<proteinExistence type="predicted"/>
<dbReference type="AlphaFoldDB" id="A0A0M3V6M2"/>
<keyword evidence="2" id="KW-1185">Reference proteome</keyword>
<organism evidence="1 2">
    <name type="scientific">Nostoc piscinale CENA21</name>
    <dbReference type="NCBI Taxonomy" id="224013"/>
    <lineage>
        <taxon>Bacteria</taxon>
        <taxon>Bacillati</taxon>
        <taxon>Cyanobacteriota</taxon>
        <taxon>Cyanophyceae</taxon>
        <taxon>Nostocales</taxon>
        <taxon>Nostocaceae</taxon>
        <taxon>Nostoc</taxon>
    </lineage>
</organism>
<dbReference type="OrthoDB" id="582010at2"/>
<sequence length="135" mass="15927">MSRQLAIIIENEGAMKLTSNMDLKNEGLIFGNNLPVADILLEDIALELGIVPLSAFIKYEDDDEELQNNLRWYEPQQGLDTVEKLFSYLLVHPQVDKSPEGRWWVLWDLRAVELILRKAVERQTRFYFLEWEQLY</sequence>
<reference evidence="1 2" key="2">
    <citation type="journal article" date="2016" name="Genome Announc.">
        <title>Draft Genome Sequence of the N2-Fixing Cyanobacterium Nostoc piscinale CENA21, Isolated from the Brazilian Amazon Floodplain.</title>
        <authorList>
            <person name="Leao T."/>
            <person name="Guimaraes P.I."/>
            <person name="de Melo A.G."/>
            <person name="Ramos R.T."/>
            <person name="Leao P.N."/>
            <person name="Silva A."/>
            <person name="Fiore M.F."/>
            <person name="Schneider M.P."/>
        </authorList>
    </citation>
    <scope>NUCLEOTIDE SEQUENCE [LARGE SCALE GENOMIC DNA]</scope>
    <source>
        <strain evidence="1 2">CENA21</strain>
    </source>
</reference>
<dbReference type="PATRIC" id="fig|224013.5.peg.6484"/>
<accession>A0A0M3V6M2</accession>
<gene>
    <name evidence="1" type="ORF">ACX27_27095</name>
</gene>
<dbReference type="EMBL" id="CP012036">
    <property type="protein sequence ID" value="ALF55687.1"/>
    <property type="molecule type" value="Genomic_DNA"/>
</dbReference>
<reference evidence="2" key="1">
    <citation type="submission" date="2015-07" db="EMBL/GenBank/DDBJ databases">
        <title>Genome Of Nitrogen-Fixing Cyanobacterium Nostoc piscinale CENA21 From Solimoes/Amazon River Floodplain Sediments And Comparative Genomics To Uncover Biosynthetic Natural Products Potential.</title>
        <authorList>
            <person name="Leao T.F."/>
            <person name="Leao P.N."/>
            <person name="Guimaraes P.I."/>
            <person name="de Melo A.G.C."/>
            <person name="Ramos R.T.J."/>
            <person name="Silva A."/>
            <person name="Fiore M.F."/>
            <person name="Schneider M.P.C."/>
        </authorList>
    </citation>
    <scope>NUCLEOTIDE SEQUENCE [LARGE SCALE GENOMIC DNA]</scope>
    <source>
        <strain evidence="2">CENA21</strain>
    </source>
</reference>